<name>A0ABM8VER7_9BACL</name>
<dbReference type="InterPro" id="IPR044068">
    <property type="entry name" value="CB"/>
</dbReference>
<protein>
    <submittedName>
        <fullName evidence="6">Tyrosine recombinase XerD</fullName>
    </submittedName>
</protein>
<dbReference type="CDD" id="cd00397">
    <property type="entry name" value="DNA_BRE_C"/>
    <property type="match status" value="1"/>
</dbReference>
<dbReference type="PROSITE" id="PS51900">
    <property type="entry name" value="CB"/>
    <property type="match status" value="1"/>
</dbReference>
<dbReference type="PANTHER" id="PTHR30349:SF41">
    <property type="entry name" value="INTEGRASE_RECOMBINASE PROTEIN MJ0367-RELATED"/>
    <property type="match status" value="1"/>
</dbReference>
<sequence length="300" mass="34231">MIKTTAISEQGEQTIQDFINTLTIHEDLNPKTIKEYASDLKHFIGWFETADLQEEEVLFRIEDVATPTLTRYREAAQKVMELKPTTINRRLITLKRFFEWAASESRILRDPSKPVKLVPEEKVSPRQMTDKEEAALIASAEHGGSIRDHTILIVMFHTGLRTMEVCDLAPGDIQIGKRSGQLRVRSGKRNKQREVPLNATCRAALEKYLASLPPDSPYLFPSEKTGDRLTERALRHLIQKYMKAARLEGLSAHDLRHRFGYVMAENTPLHRLAQIMGHDSLDTTMIYVKATRADLQAEVL</sequence>
<dbReference type="Proteomes" id="UP000730618">
    <property type="component" value="Unassembled WGS sequence"/>
</dbReference>
<comment type="caution">
    <text evidence="6">The sequence shown here is derived from an EMBL/GenBank/DDBJ whole genome shotgun (WGS) entry which is preliminary data.</text>
</comment>
<dbReference type="Pfam" id="PF02899">
    <property type="entry name" value="Phage_int_SAM_1"/>
    <property type="match status" value="1"/>
</dbReference>
<feature type="domain" description="Core-binding (CB)" evidence="5">
    <location>
        <begin position="9"/>
        <end position="102"/>
    </location>
</feature>
<organism evidence="6 7">
    <name type="scientific">Paenibacillus allorhizosphaerae</name>
    <dbReference type="NCBI Taxonomy" id="2849866"/>
    <lineage>
        <taxon>Bacteria</taxon>
        <taxon>Bacillati</taxon>
        <taxon>Bacillota</taxon>
        <taxon>Bacilli</taxon>
        <taxon>Bacillales</taxon>
        <taxon>Paenibacillaceae</taxon>
        <taxon>Paenibacillus</taxon>
    </lineage>
</organism>
<gene>
    <name evidence="6" type="primary">xerD_1</name>
    <name evidence="6" type="ORF">PAECIP111802_01799</name>
</gene>
<keyword evidence="7" id="KW-1185">Reference proteome</keyword>
<evidence type="ECO:0000256" key="3">
    <source>
        <dbReference type="PROSITE-ProRule" id="PRU01248"/>
    </source>
</evidence>
<feature type="domain" description="Tyr recombinase" evidence="4">
    <location>
        <begin position="123"/>
        <end position="300"/>
    </location>
</feature>
<evidence type="ECO:0000259" key="5">
    <source>
        <dbReference type="PROSITE" id="PS51900"/>
    </source>
</evidence>
<evidence type="ECO:0000256" key="2">
    <source>
        <dbReference type="ARBA" id="ARBA00023125"/>
    </source>
</evidence>
<dbReference type="InterPro" id="IPR004107">
    <property type="entry name" value="Integrase_SAM-like_N"/>
</dbReference>
<accession>A0ABM8VER7</accession>
<dbReference type="RefSeq" id="WP_218098361.1">
    <property type="nucleotide sequence ID" value="NZ_CAJVCE010000004.1"/>
</dbReference>
<evidence type="ECO:0000259" key="4">
    <source>
        <dbReference type="PROSITE" id="PS51898"/>
    </source>
</evidence>
<evidence type="ECO:0000313" key="6">
    <source>
        <dbReference type="EMBL" id="CAG7631965.1"/>
    </source>
</evidence>
<evidence type="ECO:0000313" key="7">
    <source>
        <dbReference type="Proteomes" id="UP000730618"/>
    </source>
</evidence>
<keyword evidence="2 3" id="KW-0238">DNA-binding</keyword>
<dbReference type="PROSITE" id="PS51898">
    <property type="entry name" value="TYR_RECOMBINASE"/>
    <property type="match status" value="1"/>
</dbReference>
<proteinExistence type="inferred from homology"/>
<dbReference type="Pfam" id="PF00589">
    <property type="entry name" value="Phage_integrase"/>
    <property type="match status" value="1"/>
</dbReference>
<comment type="similarity">
    <text evidence="1">Belongs to the 'phage' integrase family.</text>
</comment>
<dbReference type="EMBL" id="CAJVCE010000004">
    <property type="protein sequence ID" value="CAG7631965.1"/>
    <property type="molecule type" value="Genomic_DNA"/>
</dbReference>
<dbReference type="PANTHER" id="PTHR30349">
    <property type="entry name" value="PHAGE INTEGRASE-RELATED"/>
    <property type="match status" value="1"/>
</dbReference>
<dbReference type="InterPro" id="IPR050090">
    <property type="entry name" value="Tyrosine_recombinase_XerCD"/>
</dbReference>
<reference evidence="6 7" key="1">
    <citation type="submission" date="2021-06" db="EMBL/GenBank/DDBJ databases">
        <authorList>
            <person name="Criscuolo A."/>
        </authorList>
    </citation>
    <scope>NUCLEOTIDE SEQUENCE [LARGE SCALE GENOMIC DNA]</scope>
    <source>
        <strain evidence="7">CIP 111802</strain>
    </source>
</reference>
<dbReference type="InterPro" id="IPR002104">
    <property type="entry name" value="Integrase_catalytic"/>
</dbReference>
<evidence type="ECO:0000256" key="1">
    <source>
        <dbReference type="ARBA" id="ARBA00008857"/>
    </source>
</evidence>